<reference evidence="2" key="1">
    <citation type="submission" date="2020-08" db="EMBL/GenBank/DDBJ databases">
        <title>Multicomponent nature underlies the extraordinary mechanical properties of spider dragline silk.</title>
        <authorList>
            <person name="Kono N."/>
            <person name="Nakamura H."/>
            <person name="Mori M."/>
            <person name="Yoshida Y."/>
            <person name="Ohtoshi R."/>
            <person name="Malay A.D."/>
            <person name="Moran D.A.P."/>
            <person name="Tomita M."/>
            <person name="Numata K."/>
            <person name="Arakawa K."/>
        </authorList>
    </citation>
    <scope>NUCLEOTIDE SEQUENCE</scope>
</reference>
<accession>A0A8X6WUR9</accession>
<name>A0A8X6WUR9_9ARAC</name>
<evidence type="ECO:0000256" key="1">
    <source>
        <dbReference type="SAM" id="MobiDB-lite"/>
    </source>
</evidence>
<dbReference type="Proteomes" id="UP000886998">
    <property type="component" value="Unassembled WGS sequence"/>
</dbReference>
<dbReference type="EMBL" id="BMAV01002635">
    <property type="protein sequence ID" value="GFY41693.1"/>
    <property type="molecule type" value="Genomic_DNA"/>
</dbReference>
<evidence type="ECO:0000313" key="3">
    <source>
        <dbReference type="Proteomes" id="UP000886998"/>
    </source>
</evidence>
<sequence length="84" mass="9057">MELNSVQPTDMELAHTISSSSSTRSSTPVMTNCERLQIANSELRKFSILHARPPAEAPMPKMSSDLADVLKKTLPGTTQATSGK</sequence>
<proteinExistence type="predicted"/>
<keyword evidence="3" id="KW-1185">Reference proteome</keyword>
<organism evidence="2 3">
    <name type="scientific">Trichonephila inaurata madagascariensis</name>
    <dbReference type="NCBI Taxonomy" id="2747483"/>
    <lineage>
        <taxon>Eukaryota</taxon>
        <taxon>Metazoa</taxon>
        <taxon>Ecdysozoa</taxon>
        <taxon>Arthropoda</taxon>
        <taxon>Chelicerata</taxon>
        <taxon>Arachnida</taxon>
        <taxon>Araneae</taxon>
        <taxon>Araneomorphae</taxon>
        <taxon>Entelegynae</taxon>
        <taxon>Araneoidea</taxon>
        <taxon>Nephilidae</taxon>
        <taxon>Trichonephila</taxon>
        <taxon>Trichonephila inaurata</taxon>
    </lineage>
</organism>
<protein>
    <submittedName>
        <fullName evidence="2">Uncharacterized protein</fullName>
    </submittedName>
</protein>
<dbReference type="AlphaFoldDB" id="A0A8X6WUR9"/>
<evidence type="ECO:0000313" key="2">
    <source>
        <dbReference type="EMBL" id="GFY41693.1"/>
    </source>
</evidence>
<comment type="caution">
    <text evidence="2">The sequence shown here is derived from an EMBL/GenBank/DDBJ whole genome shotgun (WGS) entry which is preliminary data.</text>
</comment>
<gene>
    <name evidence="2" type="ORF">TNIN_176841</name>
</gene>
<feature type="compositionally biased region" description="Low complexity" evidence="1">
    <location>
        <begin position="16"/>
        <end position="27"/>
    </location>
</feature>
<feature type="region of interest" description="Disordered" evidence="1">
    <location>
        <begin position="1"/>
        <end position="31"/>
    </location>
</feature>